<organism evidence="10 11">
    <name type="scientific">Luteimicrobium xylanilyticum</name>
    <dbReference type="NCBI Taxonomy" id="1133546"/>
    <lineage>
        <taxon>Bacteria</taxon>
        <taxon>Bacillati</taxon>
        <taxon>Actinomycetota</taxon>
        <taxon>Actinomycetes</taxon>
        <taxon>Micrococcales</taxon>
        <taxon>Luteimicrobium</taxon>
    </lineage>
</organism>
<keyword evidence="5 8" id="KW-0457">Lysine biosynthesis</keyword>
<dbReference type="PANTHER" id="PTHR31689">
    <property type="entry name" value="DIAMINOPIMELATE EPIMERASE, CHLOROPLASTIC"/>
    <property type="match status" value="1"/>
</dbReference>
<comment type="subcellular location">
    <subcellularLocation>
        <location evidence="8">Cytoplasm</location>
    </subcellularLocation>
</comment>
<dbReference type="OrthoDB" id="9805408at2"/>
<evidence type="ECO:0000256" key="9">
    <source>
        <dbReference type="PROSITE-ProRule" id="PRU10125"/>
    </source>
</evidence>
<keyword evidence="8" id="KW-0963">Cytoplasm</keyword>
<comment type="pathway">
    <text evidence="1 8">Amino-acid biosynthesis; L-lysine biosynthesis via DAP pathway; DL-2,6-diaminopimelate from LL-2,6-diaminopimelate: step 1/1.</text>
</comment>
<comment type="similarity">
    <text evidence="2 8">Belongs to the diaminopimelate epimerase family.</text>
</comment>
<dbReference type="NCBIfam" id="TIGR00652">
    <property type="entry name" value="DapF"/>
    <property type="match status" value="1"/>
</dbReference>
<feature type="active site" description="Proton acceptor" evidence="8">
    <location>
        <position position="253"/>
    </location>
</feature>
<dbReference type="Proteomes" id="UP000326702">
    <property type="component" value="Chromosome"/>
</dbReference>
<sequence>MTEPVEAAPDELAFVKGHGTRNDFVLVADLDGRLDLTPDLVRRLADRRAGVGADGVVRLVPSSRLPEGAAVLAEDPAAVWFMDYRNADGSVAEMCGNGVRVFAAFAELLDLVDLSDGSTLSVGTRAGVKRVVREPNGWYAVDMGPWTFPGGDDAVARGADAQVAVHGWRAARPALSVDLGNPHTVVALADATELEGLDLTVAPQVHPVPPHGTNVELVVPLGEQGGSADDAGAKVGRVRMRVFERGVGETESCGTGTCAAALAVRAWAGPGAPDTWLVDVPGGTLRVRALPGGRVELAGPAVLAYAGRFPLVGGPDAPALVEPIAAHLTAGAPAAP</sequence>
<evidence type="ECO:0000256" key="2">
    <source>
        <dbReference type="ARBA" id="ARBA00010219"/>
    </source>
</evidence>
<evidence type="ECO:0000256" key="8">
    <source>
        <dbReference type="HAMAP-Rule" id="MF_00197"/>
    </source>
</evidence>
<dbReference type="GO" id="GO:0009089">
    <property type="term" value="P:lysine biosynthetic process via diaminopimelate"/>
    <property type="evidence" value="ECO:0007669"/>
    <property type="project" value="UniProtKB-UniRule"/>
</dbReference>
<comment type="catalytic activity">
    <reaction evidence="7 8">
        <text>(2S,6S)-2,6-diaminopimelate = meso-2,6-diaminopimelate</text>
        <dbReference type="Rhea" id="RHEA:15393"/>
        <dbReference type="ChEBI" id="CHEBI:57609"/>
        <dbReference type="ChEBI" id="CHEBI:57791"/>
        <dbReference type="EC" id="5.1.1.7"/>
    </reaction>
</comment>
<feature type="binding site" evidence="8">
    <location>
        <position position="86"/>
    </location>
    <ligand>
        <name>substrate</name>
    </ligand>
</feature>
<evidence type="ECO:0000256" key="5">
    <source>
        <dbReference type="ARBA" id="ARBA00023154"/>
    </source>
</evidence>
<evidence type="ECO:0000256" key="4">
    <source>
        <dbReference type="ARBA" id="ARBA00022605"/>
    </source>
</evidence>
<comment type="function">
    <text evidence="8">Catalyzes the stereoinversion of LL-2,6-diaminopimelate (L,L-DAP) to meso-diaminopimelate (meso-DAP), a precursor of L-lysine and an essential component of the bacterial peptidoglycan.</text>
</comment>
<dbReference type="InterPro" id="IPR018510">
    <property type="entry name" value="DAP_epimerase_AS"/>
</dbReference>
<dbReference type="UniPathway" id="UPA00034">
    <property type="reaction ID" value="UER00025"/>
</dbReference>
<proteinExistence type="inferred from homology"/>
<evidence type="ECO:0000256" key="6">
    <source>
        <dbReference type="ARBA" id="ARBA00023235"/>
    </source>
</evidence>
<dbReference type="EC" id="5.1.1.7" evidence="3 8"/>
<evidence type="ECO:0000256" key="7">
    <source>
        <dbReference type="ARBA" id="ARBA00051712"/>
    </source>
</evidence>
<dbReference type="HAMAP" id="MF_00197">
    <property type="entry name" value="DAP_epimerase"/>
    <property type="match status" value="1"/>
</dbReference>
<name>A0A5P9Q9D2_9MICO</name>
<dbReference type="RefSeq" id="WP_153022127.1">
    <property type="nucleotide sequence ID" value="NZ_BAABIH010000035.1"/>
</dbReference>
<comment type="subunit">
    <text evidence="8">Homodimer.</text>
</comment>
<dbReference type="Pfam" id="PF01678">
    <property type="entry name" value="DAP_epimerase"/>
    <property type="match status" value="2"/>
</dbReference>
<dbReference type="PANTHER" id="PTHR31689:SF0">
    <property type="entry name" value="DIAMINOPIMELATE EPIMERASE"/>
    <property type="match status" value="1"/>
</dbReference>
<gene>
    <name evidence="8 10" type="primary">dapF</name>
    <name evidence="10" type="ORF">KDY119_01475</name>
</gene>
<feature type="binding site" evidence="8">
    <location>
        <position position="22"/>
    </location>
    <ligand>
        <name>substrate</name>
    </ligand>
</feature>
<feature type="binding site" evidence="8">
    <location>
        <position position="181"/>
    </location>
    <ligand>
        <name>substrate</name>
    </ligand>
</feature>
<evidence type="ECO:0000256" key="3">
    <source>
        <dbReference type="ARBA" id="ARBA00013080"/>
    </source>
</evidence>
<dbReference type="GO" id="GO:0008837">
    <property type="term" value="F:diaminopimelate epimerase activity"/>
    <property type="evidence" value="ECO:0007669"/>
    <property type="project" value="UniProtKB-UniRule"/>
</dbReference>
<evidence type="ECO:0000313" key="10">
    <source>
        <dbReference type="EMBL" id="QFU97969.1"/>
    </source>
</evidence>
<keyword evidence="6 8" id="KW-0413">Isomerase</keyword>
<keyword evidence="11" id="KW-1185">Reference proteome</keyword>
<dbReference type="PROSITE" id="PS01326">
    <property type="entry name" value="DAP_EPIMERASE"/>
    <property type="match status" value="1"/>
</dbReference>
<dbReference type="Gene3D" id="3.10.310.10">
    <property type="entry name" value="Diaminopimelate Epimerase, Chain A, domain 1"/>
    <property type="match status" value="2"/>
</dbReference>
<feature type="site" description="Could be important to modulate the pK values of the two catalytic cysteine residues" evidence="8">
    <location>
        <position position="183"/>
    </location>
</feature>
<dbReference type="AlphaFoldDB" id="A0A5P9Q9D2"/>
<dbReference type="EMBL" id="CP045529">
    <property type="protein sequence ID" value="QFU97969.1"/>
    <property type="molecule type" value="Genomic_DNA"/>
</dbReference>
<comment type="caution">
    <text evidence="8">Lacks conserved residue(s) required for the propagation of feature annotation.</text>
</comment>
<feature type="binding site" evidence="8">
    <location>
        <begin position="96"/>
        <end position="97"/>
    </location>
    <ligand>
        <name>substrate</name>
    </ligand>
</feature>
<dbReference type="SUPFAM" id="SSF54506">
    <property type="entry name" value="Diaminopimelate epimerase-like"/>
    <property type="match status" value="2"/>
</dbReference>
<feature type="active site" description="Proton donor" evidence="8">
    <location>
        <position position="95"/>
    </location>
</feature>
<keyword evidence="4 8" id="KW-0028">Amino-acid biosynthesis</keyword>
<feature type="active site" evidence="9">
    <location>
        <position position="95"/>
    </location>
</feature>
<dbReference type="GO" id="GO:0005829">
    <property type="term" value="C:cytosol"/>
    <property type="evidence" value="ECO:0007669"/>
    <property type="project" value="TreeGrafter"/>
</dbReference>
<protein>
    <recommendedName>
        <fullName evidence="3 8">Diaminopimelate epimerase</fullName>
        <shortName evidence="8">DAP epimerase</shortName>
        <ecNumber evidence="3 8">5.1.1.7</ecNumber>
    </recommendedName>
    <alternativeName>
        <fullName evidence="8">PLP-independent amino acid racemase</fullName>
    </alternativeName>
</protein>
<reference evidence="10 11" key="1">
    <citation type="submission" date="2019-10" db="EMBL/GenBank/DDBJ databases">
        <title>Genome sequence of Luteimicrobium xylanilyticum HY-24.</title>
        <authorList>
            <person name="Kim D.Y."/>
            <person name="Park H.-Y."/>
        </authorList>
    </citation>
    <scope>NUCLEOTIDE SEQUENCE [LARGE SCALE GENOMIC DNA]</scope>
    <source>
        <strain evidence="10 11">HY-24</strain>
    </source>
</reference>
<accession>A0A5P9Q9D2</accession>
<feature type="binding site" evidence="8">
    <location>
        <position position="214"/>
    </location>
    <ligand>
        <name>substrate</name>
    </ligand>
</feature>
<feature type="site" description="Could be important to modulate the pK values of the two catalytic cysteine residues" evidence="8">
    <location>
        <position position="244"/>
    </location>
</feature>
<evidence type="ECO:0000313" key="11">
    <source>
        <dbReference type="Proteomes" id="UP000326702"/>
    </source>
</evidence>
<evidence type="ECO:0000256" key="1">
    <source>
        <dbReference type="ARBA" id="ARBA00005196"/>
    </source>
</evidence>
<dbReference type="InterPro" id="IPR001653">
    <property type="entry name" value="DAP_epimerase_DapF"/>
</dbReference>
<dbReference type="KEGG" id="lxl:KDY119_01475"/>
<feature type="binding site" evidence="8">
    <location>
        <begin position="254"/>
        <end position="255"/>
    </location>
    <ligand>
        <name>substrate</name>
    </ligand>
</feature>
<feature type="binding site" evidence="8">
    <location>
        <begin position="244"/>
        <end position="245"/>
    </location>
    <ligand>
        <name>substrate</name>
    </ligand>
</feature>